<sequence length="547" mass="62299">MKTLLYLCAAICIALAWLIPIHYRPWATYTGELYTFFALFALAATFFKQKLDVAKISLPLLVLAAVPLMQLMLGQIYYFSIALLCMLFVFSFWLCVNLGFSLSRTTVDREKTFLYLSYTFVASGVLTGLIAICQWLDFDSFLPFVMKISGTTRPFANFAQPNNMATFLLMALLACLYLYEQGKVKTRYLVAAAIPILIGIALSQSRTSWVASLCILLYLAYAQYRDFIRLRWFYSLAWFIGFIALIVLMPKLSQMIIQLSDMNIQESRDIAQRAGGDMSRLAIWTQMAHAVAAQPWFGYGWHQTSTAFVAISDTVPGPVWVRSAHNFILDFLLWNGAIIGIPFLAYFAYWGIQLQKMAKSALSVIGLLMVGVFVIHAMLEFPQNYAYFLLPIGFIIGILQAGKLNTSAFQLSPWFIRIVFMVGAILITVIYRDYANAAIQLGQASKYEKSPEKITNHEPIYLLTEFKHRVAIIRLNPYQKVSAQTLQETDKLVRSYPAKYHIIKYARLLAFNGYEAEARHQLQRLKTIYKIDMPYEDLLPPITATHQ</sequence>
<dbReference type="PANTHER" id="PTHR37422">
    <property type="entry name" value="TEICHURONIC ACID BIOSYNTHESIS PROTEIN TUAE"/>
    <property type="match status" value="1"/>
</dbReference>
<evidence type="ECO:0000256" key="1">
    <source>
        <dbReference type="ARBA" id="ARBA00004141"/>
    </source>
</evidence>
<reference evidence="10" key="1">
    <citation type="submission" date="2016-06" db="EMBL/GenBank/DDBJ databases">
        <authorList>
            <person name="Radolfova-Krizova L."/>
            <person name="Nemec A."/>
        </authorList>
    </citation>
    <scope>NUCLEOTIDE SEQUENCE [LARGE SCALE GENOMIC DNA]</scope>
    <source>
        <strain evidence="10">ANC 4275</strain>
    </source>
</reference>
<dbReference type="AlphaFoldDB" id="A0A1A7RA06"/>
<feature type="domain" description="O-antigen ligase-related" evidence="6">
    <location>
        <begin position="192"/>
        <end position="338"/>
    </location>
</feature>
<feature type="transmembrane region" description="Helical" evidence="5">
    <location>
        <begin position="361"/>
        <end position="379"/>
    </location>
</feature>
<comment type="subcellular location">
    <subcellularLocation>
        <location evidence="1">Membrane</location>
        <topology evidence="1">Multi-pass membrane protein</topology>
    </subcellularLocation>
</comment>
<feature type="transmembrane region" description="Helical" evidence="5">
    <location>
        <begin position="112"/>
        <end position="138"/>
    </location>
</feature>
<keyword evidence="2 5" id="KW-0812">Transmembrane</keyword>
<evidence type="ECO:0000256" key="5">
    <source>
        <dbReference type="SAM" id="Phobius"/>
    </source>
</evidence>
<dbReference type="OrthoDB" id="4448at2"/>
<keyword evidence="3 5" id="KW-1133">Transmembrane helix</keyword>
<feature type="transmembrane region" description="Helical" evidence="5">
    <location>
        <begin position="414"/>
        <end position="431"/>
    </location>
</feature>
<name>A0A1A7RA06_9GAMM</name>
<accession>A0A1A7RA06</accession>
<feature type="transmembrane region" description="Helical" evidence="5">
    <location>
        <begin position="186"/>
        <end position="202"/>
    </location>
</feature>
<evidence type="ECO:0000256" key="2">
    <source>
        <dbReference type="ARBA" id="ARBA00022692"/>
    </source>
</evidence>
<evidence type="ECO:0000256" key="4">
    <source>
        <dbReference type="ARBA" id="ARBA00023136"/>
    </source>
</evidence>
<dbReference type="InterPro" id="IPR031726">
    <property type="entry name" value="PglL_A"/>
</dbReference>
<feature type="transmembrane region" description="Helical" evidence="5">
    <location>
        <begin position="331"/>
        <end position="349"/>
    </location>
</feature>
<feature type="transmembrane region" description="Helical" evidence="5">
    <location>
        <begin position="236"/>
        <end position="257"/>
    </location>
</feature>
<evidence type="ECO:0000259" key="8">
    <source>
        <dbReference type="Pfam" id="PF15864"/>
    </source>
</evidence>
<feature type="domain" description="Protein glycosylation ligase" evidence="8">
    <location>
        <begin position="154"/>
        <end position="178"/>
    </location>
</feature>
<dbReference type="STRING" id="1443941.A9J31_06990"/>
<feature type="transmembrane region" description="Helical" evidence="5">
    <location>
        <begin position="53"/>
        <end position="70"/>
    </location>
</feature>
<dbReference type="GO" id="GO:0016020">
    <property type="term" value="C:membrane"/>
    <property type="evidence" value="ECO:0007669"/>
    <property type="project" value="UniProtKB-SubCell"/>
</dbReference>
<dbReference type="Proteomes" id="UP000185753">
    <property type="component" value="Unassembled WGS sequence"/>
</dbReference>
<feature type="transmembrane region" description="Helical" evidence="5">
    <location>
        <begin position="26"/>
        <end position="46"/>
    </location>
</feature>
<organism evidence="9 10">
    <name type="scientific">Acinetobacter gandensis</name>
    <dbReference type="NCBI Taxonomy" id="1443941"/>
    <lineage>
        <taxon>Bacteria</taxon>
        <taxon>Pseudomonadati</taxon>
        <taxon>Pseudomonadota</taxon>
        <taxon>Gammaproteobacteria</taxon>
        <taxon>Moraxellales</taxon>
        <taxon>Moraxellaceae</taxon>
        <taxon>Acinetobacter</taxon>
    </lineage>
</organism>
<keyword evidence="10" id="KW-1185">Reference proteome</keyword>
<dbReference type="Pfam" id="PF11846">
    <property type="entry name" value="Wzy_C_2"/>
    <property type="match status" value="1"/>
</dbReference>
<dbReference type="EMBL" id="LZDS01000026">
    <property type="protein sequence ID" value="OBX28298.1"/>
    <property type="molecule type" value="Genomic_DNA"/>
</dbReference>
<feature type="transmembrane region" description="Helical" evidence="5">
    <location>
        <begin position="385"/>
        <end position="402"/>
    </location>
</feature>
<protein>
    <submittedName>
        <fullName evidence="9">Polymerase</fullName>
    </submittedName>
</protein>
<feature type="transmembrane region" description="Helical" evidence="5">
    <location>
        <begin position="158"/>
        <end position="179"/>
    </location>
</feature>
<evidence type="ECO:0000313" key="10">
    <source>
        <dbReference type="Proteomes" id="UP000185753"/>
    </source>
</evidence>
<evidence type="ECO:0000313" key="9">
    <source>
        <dbReference type="EMBL" id="OBX28298.1"/>
    </source>
</evidence>
<dbReference type="InterPro" id="IPR021797">
    <property type="entry name" value="Wzy_C_2"/>
</dbReference>
<proteinExistence type="predicted"/>
<dbReference type="RefSeq" id="WP_067765683.1">
    <property type="nucleotide sequence ID" value="NZ_JBLZYA010000009.1"/>
</dbReference>
<comment type="caution">
    <text evidence="9">The sequence shown here is derived from an EMBL/GenBank/DDBJ whole genome shotgun (WGS) entry which is preliminary data.</text>
</comment>
<evidence type="ECO:0000259" key="7">
    <source>
        <dbReference type="Pfam" id="PF11846"/>
    </source>
</evidence>
<keyword evidence="4 5" id="KW-0472">Membrane</keyword>
<dbReference type="PANTHER" id="PTHR37422:SF13">
    <property type="entry name" value="LIPOPOLYSACCHARIDE BIOSYNTHESIS PROTEIN PA4999-RELATED"/>
    <property type="match status" value="1"/>
</dbReference>
<dbReference type="InterPro" id="IPR007016">
    <property type="entry name" value="O-antigen_ligase-rel_domated"/>
</dbReference>
<dbReference type="Pfam" id="PF04932">
    <property type="entry name" value="Wzy_C"/>
    <property type="match status" value="1"/>
</dbReference>
<feature type="domain" description="Virulence factor membrane-bound polymerase C-terminal" evidence="7">
    <location>
        <begin position="366"/>
        <end position="530"/>
    </location>
</feature>
<evidence type="ECO:0000259" key="6">
    <source>
        <dbReference type="Pfam" id="PF04932"/>
    </source>
</evidence>
<dbReference type="InterPro" id="IPR051533">
    <property type="entry name" value="WaaL-like"/>
</dbReference>
<feature type="transmembrane region" description="Helical" evidence="5">
    <location>
        <begin position="76"/>
        <end position="100"/>
    </location>
</feature>
<gene>
    <name evidence="9" type="ORF">A9J31_06990</name>
</gene>
<dbReference type="Pfam" id="PF15864">
    <property type="entry name" value="PglL_A"/>
    <property type="match status" value="1"/>
</dbReference>
<evidence type="ECO:0000256" key="3">
    <source>
        <dbReference type="ARBA" id="ARBA00022989"/>
    </source>
</evidence>